<feature type="region of interest" description="Disordered" evidence="1">
    <location>
        <begin position="154"/>
        <end position="182"/>
    </location>
</feature>
<feature type="region of interest" description="Disordered" evidence="1">
    <location>
        <begin position="383"/>
        <end position="403"/>
    </location>
</feature>
<accession>A0A1Y1XKU6</accession>
<reference evidence="2 3" key="1">
    <citation type="submission" date="2016-08" db="EMBL/GenBank/DDBJ databases">
        <title>A Parts List for Fungal Cellulosomes Revealed by Comparative Genomics.</title>
        <authorList>
            <consortium name="DOE Joint Genome Institute"/>
            <person name="Haitjema C.H."/>
            <person name="Gilmore S.P."/>
            <person name="Henske J.K."/>
            <person name="Solomon K.V."/>
            <person name="De Groot R."/>
            <person name="Kuo A."/>
            <person name="Mondo S.J."/>
            <person name="Salamov A.A."/>
            <person name="Labutti K."/>
            <person name="Zhao Z."/>
            <person name="Chiniquy J."/>
            <person name="Barry K."/>
            <person name="Brewer H.M."/>
            <person name="Purvine S.O."/>
            <person name="Wright A.T."/>
            <person name="Boxma B."/>
            <person name="Van Alen T."/>
            <person name="Hackstein J.H."/>
            <person name="Baker S.E."/>
            <person name="Grigoriev I.V."/>
            <person name="O'Malley M.A."/>
        </authorList>
    </citation>
    <scope>NUCLEOTIDE SEQUENCE [LARGE SCALE GENOMIC DNA]</scope>
    <source>
        <strain evidence="2 3">S4</strain>
    </source>
</reference>
<proteinExistence type="predicted"/>
<evidence type="ECO:0000313" key="3">
    <source>
        <dbReference type="Proteomes" id="UP000193944"/>
    </source>
</evidence>
<dbReference type="AlphaFoldDB" id="A0A1Y1XKU6"/>
<evidence type="ECO:0000313" key="2">
    <source>
        <dbReference type="EMBL" id="ORX86335.1"/>
    </source>
</evidence>
<evidence type="ECO:0000256" key="1">
    <source>
        <dbReference type="SAM" id="MobiDB-lite"/>
    </source>
</evidence>
<gene>
    <name evidence="2" type="ORF">BCR32DRAFT_265022</name>
</gene>
<name>A0A1Y1XKU6_9FUNG</name>
<reference evidence="2 3" key="2">
    <citation type="submission" date="2016-08" db="EMBL/GenBank/DDBJ databases">
        <title>Pervasive Adenine N6-methylation of Active Genes in Fungi.</title>
        <authorList>
            <consortium name="DOE Joint Genome Institute"/>
            <person name="Mondo S.J."/>
            <person name="Dannebaum R.O."/>
            <person name="Kuo R.C."/>
            <person name="Labutti K."/>
            <person name="Haridas S."/>
            <person name="Kuo A."/>
            <person name="Salamov A."/>
            <person name="Ahrendt S.R."/>
            <person name="Lipzen A."/>
            <person name="Sullivan W."/>
            <person name="Andreopoulos W.B."/>
            <person name="Clum A."/>
            <person name="Lindquist E."/>
            <person name="Daum C."/>
            <person name="Ramamoorthy G.K."/>
            <person name="Gryganskyi A."/>
            <person name="Culley D."/>
            <person name="Magnuson J.K."/>
            <person name="James T.Y."/>
            <person name="O'Malley M.A."/>
            <person name="Stajich J.E."/>
            <person name="Spatafora J.W."/>
            <person name="Visel A."/>
            <person name="Grigoriev I.V."/>
        </authorList>
    </citation>
    <scope>NUCLEOTIDE SEQUENCE [LARGE SCALE GENOMIC DNA]</scope>
    <source>
        <strain evidence="2 3">S4</strain>
    </source>
</reference>
<organism evidence="2 3">
    <name type="scientific">Anaeromyces robustus</name>
    <dbReference type="NCBI Taxonomy" id="1754192"/>
    <lineage>
        <taxon>Eukaryota</taxon>
        <taxon>Fungi</taxon>
        <taxon>Fungi incertae sedis</taxon>
        <taxon>Chytridiomycota</taxon>
        <taxon>Chytridiomycota incertae sedis</taxon>
        <taxon>Neocallimastigomycetes</taxon>
        <taxon>Neocallimastigales</taxon>
        <taxon>Neocallimastigaceae</taxon>
        <taxon>Anaeromyces</taxon>
    </lineage>
</organism>
<keyword evidence="3" id="KW-1185">Reference proteome</keyword>
<sequence>MPKQTGSKSYTDIELCLIFKEILYQLPYKKSEWEKIYEPCKIAVETYNKTHKDQLIIRKAKAIARKFEDMTYSSKKIASNEVDSDNFLNNNTHTQLCHIATQIKALCKINFLFKEGQKNYKLNKIIIKRRRRILQSISQVEKYYYEKKYNEDIDNSLNNSDTESKPSVNSFSEKDNSSIFIDNSPKDKFNQNEFNEEKRNLNNYINNSENDNKNDNNDILQKKKDIKYIKSVMKNIKDHIYEVNENDDYNKIIEQSLTSMRTLNKILNDAIIFCNMIANKSKSYQEDIDDEYIDFSDDISIFSDNEDTYVNSSKDTIDKSLNTALRIINEDESKSSETIYEKDYSNDSNDNTLDSFKGETLDNENIENDFSLSNLIGNKKSSKKRKINKESNSKKIKTTIINK</sequence>
<dbReference type="Proteomes" id="UP000193944">
    <property type="component" value="Unassembled WGS sequence"/>
</dbReference>
<dbReference type="EMBL" id="MCFG01000022">
    <property type="protein sequence ID" value="ORX86335.1"/>
    <property type="molecule type" value="Genomic_DNA"/>
</dbReference>
<comment type="caution">
    <text evidence="2">The sequence shown here is derived from an EMBL/GenBank/DDBJ whole genome shotgun (WGS) entry which is preliminary data.</text>
</comment>
<dbReference type="OrthoDB" id="2155963at2759"/>
<feature type="compositionally biased region" description="Polar residues" evidence="1">
    <location>
        <begin position="155"/>
        <end position="181"/>
    </location>
</feature>
<protein>
    <submittedName>
        <fullName evidence="2">Uncharacterized protein</fullName>
    </submittedName>
</protein>